<evidence type="ECO:0000256" key="1">
    <source>
        <dbReference type="ARBA" id="ARBA00004194"/>
    </source>
</evidence>
<proteinExistence type="predicted"/>
<organism evidence="5 7">
    <name type="scientific">Cannabis sativa</name>
    <name type="common">Hemp</name>
    <name type="synonym">Marijuana</name>
    <dbReference type="NCBI Taxonomy" id="3483"/>
    <lineage>
        <taxon>Eukaryota</taxon>
        <taxon>Viridiplantae</taxon>
        <taxon>Streptophyta</taxon>
        <taxon>Embryophyta</taxon>
        <taxon>Tracheophyta</taxon>
        <taxon>Spermatophyta</taxon>
        <taxon>Magnoliopsida</taxon>
        <taxon>eudicotyledons</taxon>
        <taxon>Gunneridae</taxon>
        <taxon>Pentapetalae</taxon>
        <taxon>rosids</taxon>
        <taxon>fabids</taxon>
        <taxon>Rosales</taxon>
        <taxon>Cannabaceae</taxon>
        <taxon>Cannabis</taxon>
    </lineage>
</organism>
<keyword evidence="4" id="KW-0472">Membrane</keyword>
<evidence type="ECO:0008006" key="9">
    <source>
        <dbReference type="Google" id="ProtNLM"/>
    </source>
</evidence>
<dbReference type="Pfam" id="PF21729">
    <property type="entry name" value="IRX15_IRX15L_GXM"/>
    <property type="match status" value="1"/>
</dbReference>
<keyword evidence="3" id="KW-1133">Transmembrane helix</keyword>
<dbReference type="PANTHER" id="PTHR31444">
    <property type="entry name" value="OS11G0490100 PROTEIN"/>
    <property type="match status" value="1"/>
</dbReference>
<dbReference type="AlphaFoldDB" id="A0A7J6GRZ5"/>
<dbReference type="EMBL" id="JAATIP010000044">
    <property type="protein sequence ID" value="KAF4385726.1"/>
    <property type="molecule type" value="Genomic_DNA"/>
</dbReference>
<sequence>MMKLSTTNNSNANTHTLRLHHRLRPCLLALIITTAAFITLAATKTMTNINYNKVSSLLNRKPCPPPDPVAMAKAAEYKAKPTQLLAIIHYATSSTVPQQSIDEIRVSFDVLRAVGPCNFLVFGVGRDSLMWTSLNPRGATLFLEEDPVWVNTVLRDAPILRAHPVKYRTRLSEADELISSYKAEPDCLPSSARLSPGSRCRLALTELPSEVYDREWDLIMIDAPRGYFAKAPGRMAAIYSAAVMARARVGAGLTHVFVHDVNRRVEKMFAEEFLCGKYRVRAVGRLWHFAIPPAAADVSNATTFC</sequence>
<keyword evidence="2" id="KW-0812">Transmembrane</keyword>
<protein>
    <recommendedName>
        <fullName evidence="9">Polysaccharide biosynthesis domain-containing protein</fullName>
    </recommendedName>
</protein>
<dbReference type="GO" id="GO:0000139">
    <property type="term" value="C:Golgi membrane"/>
    <property type="evidence" value="ECO:0007669"/>
    <property type="project" value="UniProtKB-SubCell"/>
</dbReference>
<comment type="caution">
    <text evidence="5">The sequence shown here is derived from an EMBL/GenBank/DDBJ whole genome shotgun (WGS) entry which is preliminary data.</text>
</comment>
<evidence type="ECO:0000256" key="2">
    <source>
        <dbReference type="ARBA" id="ARBA00022692"/>
    </source>
</evidence>
<dbReference type="InterPro" id="IPR006514">
    <property type="entry name" value="IRX15/GXM/AGM"/>
</dbReference>
<evidence type="ECO:0000313" key="5">
    <source>
        <dbReference type="EMBL" id="KAF4385726.1"/>
    </source>
</evidence>
<dbReference type="GO" id="GO:0045492">
    <property type="term" value="P:xylan biosynthetic process"/>
    <property type="evidence" value="ECO:0007669"/>
    <property type="project" value="InterPro"/>
</dbReference>
<reference evidence="7 8" key="1">
    <citation type="journal article" date="2020" name="bioRxiv">
        <title>Sequence and annotation of 42 cannabis genomes reveals extensive copy number variation in cannabinoid synthesis and pathogen resistance genes.</title>
        <authorList>
            <person name="Mckernan K.J."/>
            <person name="Helbert Y."/>
            <person name="Kane L.T."/>
            <person name="Ebling H."/>
            <person name="Zhang L."/>
            <person name="Liu B."/>
            <person name="Eaton Z."/>
            <person name="Mclaughlin S."/>
            <person name="Kingan S."/>
            <person name="Baybayan P."/>
            <person name="Concepcion G."/>
            <person name="Jordan M."/>
            <person name="Riva A."/>
            <person name="Barbazuk W."/>
            <person name="Harkins T."/>
        </authorList>
    </citation>
    <scope>NUCLEOTIDE SEQUENCE [LARGE SCALE GENOMIC DNA]</scope>
    <source>
        <strain evidence="7 8">cv. Jamaican Lion 4</strain>
        <strain evidence="6">Father</strain>
        <strain evidence="5">Mother</strain>
        <tissue evidence="5">Leaf</tissue>
    </source>
</reference>
<dbReference type="EMBL" id="JAATIQ010000033">
    <property type="protein sequence ID" value="KAF4397492.1"/>
    <property type="molecule type" value="Genomic_DNA"/>
</dbReference>
<dbReference type="Proteomes" id="UP000583929">
    <property type="component" value="Unassembled WGS sequence"/>
</dbReference>
<evidence type="ECO:0000313" key="6">
    <source>
        <dbReference type="EMBL" id="KAF4397492.1"/>
    </source>
</evidence>
<evidence type="ECO:0000256" key="4">
    <source>
        <dbReference type="ARBA" id="ARBA00023136"/>
    </source>
</evidence>
<evidence type="ECO:0000313" key="7">
    <source>
        <dbReference type="Proteomes" id="UP000525078"/>
    </source>
</evidence>
<dbReference type="NCBIfam" id="TIGR01627">
    <property type="entry name" value="A_thal_3515"/>
    <property type="match status" value="1"/>
</dbReference>
<keyword evidence="8" id="KW-1185">Reference proteome</keyword>
<comment type="subcellular location">
    <subcellularLocation>
        <location evidence="1">Golgi apparatus membrane</location>
        <topology evidence="1">Single-pass membrane protein</topology>
    </subcellularLocation>
</comment>
<name>A0A7J6GRZ5_CANSA</name>
<accession>A0A7J6GRZ5</accession>
<gene>
    <name evidence="5" type="ORF">F8388_010282</name>
    <name evidence="6" type="ORF">G4B88_027232</name>
</gene>
<evidence type="ECO:0000313" key="8">
    <source>
        <dbReference type="Proteomes" id="UP000583929"/>
    </source>
</evidence>
<dbReference type="Proteomes" id="UP000525078">
    <property type="component" value="Unassembled WGS sequence"/>
</dbReference>
<evidence type="ECO:0000256" key="3">
    <source>
        <dbReference type="ARBA" id="ARBA00022989"/>
    </source>
</evidence>